<accession>A0A397SJX3</accession>
<proteinExistence type="predicted"/>
<sequence>MSSIMIQSFRKNMLSHFITHKTLSFQPSKYALRNSNSYLSQSLFSKSYTTNKSEKLKPGSFDLKNEEILTNSYLYNINEFLLSGSLLFIIGNIIYVYYESQTNVKRISETMEKGIQLKMLTDKNYISRFKDIEKLKKIFQPNETHSRYHIIYGKPGVGKTELIKEVVNEIGKGIIYINIPSEPYNLDNEFKKAFNFIFEENISFLAYIIRGICGQNSDNSYYKWKKVLYEINHASKIYKEKYNKPPIIIYDNVDYLFHNNLKIFNMLQDDAKDNANNEQYIAVFIVNEKDVFDKMKYYNYWTYRDIMEIGNLSKEESMKYLVDICKIKKEIANKSYELVDGHIIELRAIVDKLLNDKLSFEVIKQQKFFY</sequence>
<keyword evidence="2" id="KW-0378">Hydrolase</keyword>
<dbReference type="EMBL" id="QKYT01000364">
    <property type="protein sequence ID" value="RIA86433.1"/>
    <property type="molecule type" value="Genomic_DNA"/>
</dbReference>
<dbReference type="InterPro" id="IPR011579">
    <property type="entry name" value="ATPase_dom"/>
</dbReference>
<organism evidence="2 3">
    <name type="scientific">Glomus cerebriforme</name>
    <dbReference type="NCBI Taxonomy" id="658196"/>
    <lineage>
        <taxon>Eukaryota</taxon>
        <taxon>Fungi</taxon>
        <taxon>Fungi incertae sedis</taxon>
        <taxon>Mucoromycota</taxon>
        <taxon>Glomeromycotina</taxon>
        <taxon>Glomeromycetes</taxon>
        <taxon>Glomerales</taxon>
        <taxon>Glomeraceae</taxon>
        <taxon>Glomus</taxon>
    </lineage>
</organism>
<dbReference type="GO" id="GO:0005524">
    <property type="term" value="F:ATP binding"/>
    <property type="evidence" value="ECO:0007669"/>
    <property type="project" value="InterPro"/>
</dbReference>
<evidence type="ECO:0000259" key="1">
    <source>
        <dbReference type="Pfam" id="PF01637"/>
    </source>
</evidence>
<evidence type="ECO:0000313" key="3">
    <source>
        <dbReference type="Proteomes" id="UP000265703"/>
    </source>
</evidence>
<dbReference type="Proteomes" id="UP000265703">
    <property type="component" value="Unassembled WGS sequence"/>
</dbReference>
<evidence type="ECO:0000313" key="2">
    <source>
        <dbReference type="EMBL" id="RIA86433.1"/>
    </source>
</evidence>
<keyword evidence="3" id="KW-1185">Reference proteome</keyword>
<comment type="caution">
    <text evidence="2">The sequence shown here is derived from an EMBL/GenBank/DDBJ whole genome shotgun (WGS) entry which is preliminary data.</text>
</comment>
<dbReference type="PANTHER" id="PTHR36168:SF1">
    <property type="entry name" value="ORC1-LIKE AAA ATPASE DOMAIN-CONTAINING PROTEIN"/>
    <property type="match status" value="1"/>
</dbReference>
<dbReference type="InterPro" id="IPR027417">
    <property type="entry name" value="P-loop_NTPase"/>
</dbReference>
<name>A0A397SJX3_9GLOM</name>
<dbReference type="STRING" id="658196.A0A397SJX3"/>
<dbReference type="Pfam" id="PF01637">
    <property type="entry name" value="ATPase_2"/>
    <property type="match status" value="1"/>
</dbReference>
<feature type="domain" description="ATPase" evidence="1">
    <location>
        <begin position="127"/>
        <end position="344"/>
    </location>
</feature>
<dbReference type="PANTHER" id="PTHR36168">
    <property type="entry name" value="CHROMOSOME 1, WHOLE GENOME SHOTGUN SEQUENCE"/>
    <property type="match status" value="1"/>
</dbReference>
<dbReference type="SUPFAM" id="SSF52540">
    <property type="entry name" value="P-loop containing nucleoside triphosphate hydrolases"/>
    <property type="match status" value="1"/>
</dbReference>
<dbReference type="GO" id="GO:0016787">
    <property type="term" value="F:hydrolase activity"/>
    <property type="evidence" value="ECO:0007669"/>
    <property type="project" value="UniProtKB-KW"/>
</dbReference>
<dbReference type="AlphaFoldDB" id="A0A397SJX3"/>
<gene>
    <name evidence="2" type="ORF">C1645_829299</name>
</gene>
<dbReference type="OrthoDB" id="2334091at2759"/>
<protein>
    <submittedName>
        <fullName evidence="2">P-loop containing nucleoside triphosphate hydrolase protein</fullName>
    </submittedName>
</protein>
<reference evidence="2 3" key="1">
    <citation type="submission" date="2018-06" db="EMBL/GenBank/DDBJ databases">
        <title>Comparative genomics reveals the genomic features of Rhizophagus irregularis, R. cerebriforme, R. diaphanum and Gigaspora rosea, and their symbiotic lifestyle signature.</title>
        <authorList>
            <person name="Morin E."/>
            <person name="San Clemente H."/>
            <person name="Chen E.C.H."/>
            <person name="De La Providencia I."/>
            <person name="Hainaut M."/>
            <person name="Kuo A."/>
            <person name="Kohler A."/>
            <person name="Murat C."/>
            <person name="Tang N."/>
            <person name="Roy S."/>
            <person name="Loubradou J."/>
            <person name="Henrissat B."/>
            <person name="Grigoriev I.V."/>
            <person name="Corradi N."/>
            <person name="Roux C."/>
            <person name="Martin F.M."/>
        </authorList>
    </citation>
    <scope>NUCLEOTIDE SEQUENCE [LARGE SCALE GENOMIC DNA]</scope>
    <source>
        <strain evidence="2 3">DAOM 227022</strain>
    </source>
</reference>
<dbReference type="Gene3D" id="3.40.50.300">
    <property type="entry name" value="P-loop containing nucleotide triphosphate hydrolases"/>
    <property type="match status" value="1"/>
</dbReference>